<evidence type="ECO:0000256" key="9">
    <source>
        <dbReference type="ARBA" id="ARBA00032215"/>
    </source>
</evidence>
<comment type="subunit">
    <text evidence="10">TFIIA is a heterodimer of the large unprocessed subunit 1 and a small subunit gamma. It was originally believed to be a heterotrimer of an alpha, a beta and a gamma subunit. Interacts with NCOA6 general coactivator. TFIIA forms a complex with TBP.</text>
</comment>
<evidence type="ECO:0000256" key="1">
    <source>
        <dbReference type="ARBA" id="ARBA00004123"/>
    </source>
</evidence>
<dbReference type="GO" id="GO:0005672">
    <property type="term" value="C:transcription factor TFIIA complex"/>
    <property type="evidence" value="ECO:0007669"/>
    <property type="project" value="InterPro"/>
</dbReference>
<keyword evidence="6" id="KW-0539">Nucleus</keyword>
<dbReference type="InterPro" id="IPR009088">
    <property type="entry name" value="TFIIA_b-brl"/>
</dbReference>
<name>A0AAD9DZ07_9TELE</name>
<dbReference type="InterPro" id="IPR015872">
    <property type="entry name" value="TFIIA_gsu_N"/>
</dbReference>
<comment type="caution">
    <text evidence="13">The sequence shown here is derived from an EMBL/GenBank/DDBJ whole genome shotgun (WGS) entry which is preliminary data.</text>
</comment>
<dbReference type="AlphaFoldDB" id="A0AAD9DZ07"/>
<evidence type="ECO:0000256" key="3">
    <source>
        <dbReference type="ARBA" id="ARBA00019928"/>
    </source>
</evidence>
<protein>
    <recommendedName>
        <fullName evidence="3">Transcription initiation factor IIA subunit 2</fullName>
    </recommendedName>
    <alternativeName>
        <fullName evidence="9">General transcription factor IIA subunit 2</fullName>
    </alternativeName>
    <alternativeName>
        <fullName evidence="8">Transcription initiation factor IIA gamma chain</fullName>
    </alternativeName>
</protein>
<sequence>MAYQLYRNTTLGNSLQESLDELIQTQQITPQLALQVLLQFDKAINTALANRVRNRVNFKGSLNTYRFCDNVWTFVLNDVEFREVTDLVKVDKMKIVACDGKRVALHAGGALQDHSFRSPGRVDAIGISPWGIIENKDEMEFGQLAYDLKHNKQLVMNEAGELE</sequence>
<evidence type="ECO:0000313" key="14">
    <source>
        <dbReference type="Proteomes" id="UP001239994"/>
    </source>
</evidence>
<dbReference type="InterPro" id="IPR003194">
    <property type="entry name" value="TFIIA_gsu"/>
</dbReference>
<dbReference type="FunFam" id="1.10.287.190:FF:000001">
    <property type="entry name" value="Transcription initiation factor IIA subunit 2"/>
    <property type="match status" value="1"/>
</dbReference>
<keyword evidence="14" id="KW-1185">Reference proteome</keyword>
<organism evidence="13 14">
    <name type="scientific">Electrophorus voltai</name>
    <dbReference type="NCBI Taxonomy" id="2609070"/>
    <lineage>
        <taxon>Eukaryota</taxon>
        <taxon>Metazoa</taxon>
        <taxon>Chordata</taxon>
        <taxon>Craniata</taxon>
        <taxon>Vertebrata</taxon>
        <taxon>Euteleostomi</taxon>
        <taxon>Actinopterygii</taxon>
        <taxon>Neopterygii</taxon>
        <taxon>Teleostei</taxon>
        <taxon>Ostariophysi</taxon>
        <taxon>Gymnotiformes</taxon>
        <taxon>Gymnotoidei</taxon>
        <taxon>Gymnotidae</taxon>
        <taxon>Electrophorus</taxon>
    </lineage>
</organism>
<dbReference type="PANTHER" id="PTHR10966">
    <property type="entry name" value="TRANSCRIPTION INITIATION FACTOR IIA SUBUNIT 2"/>
    <property type="match status" value="1"/>
</dbReference>
<dbReference type="CDD" id="cd10014">
    <property type="entry name" value="TFIIA_gamma_C"/>
    <property type="match status" value="1"/>
</dbReference>
<reference evidence="13" key="1">
    <citation type="submission" date="2023-03" db="EMBL/GenBank/DDBJ databases">
        <title>Electrophorus voltai genome.</title>
        <authorList>
            <person name="Bian C."/>
        </authorList>
    </citation>
    <scope>NUCLEOTIDE SEQUENCE</scope>
    <source>
        <strain evidence="13">CB-2022</strain>
        <tissue evidence="13">Muscle</tissue>
    </source>
</reference>
<evidence type="ECO:0000259" key="11">
    <source>
        <dbReference type="Pfam" id="PF02268"/>
    </source>
</evidence>
<evidence type="ECO:0000256" key="5">
    <source>
        <dbReference type="ARBA" id="ARBA00023163"/>
    </source>
</evidence>
<evidence type="ECO:0000256" key="8">
    <source>
        <dbReference type="ARBA" id="ARBA00029898"/>
    </source>
</evidence>
<dbReference type="InterPro" id="IPR009083">
    <property type="entry name" value="TFIIA_a-hlx"/>
</dbReference>
<comment type="function">
    <text evidence="7">TFIIA is a component of the transcription machinery of RNA polymerase II and plays an important role in transcriptional activation. TFIIA in a complex with TBP mediates transcriptional activity.</text>
</comment>
<dbReference type="EMBL" id="JAROKS010000012">
    <property type="protein sequence ID" value="KAK1798228.1"/>
    <property type="molecule type" value="Genomic_DNA"/>
</dbReference>
<dbReference type="GO" id="GO:0006367">
    <property type="term" value="P:transcription initiation at RNA polymerase II promoter"/>
    <property type="evidence" value="ECO:0007669"/>
    <property type="project" value="InterPro"/>
</dbReference>
<dbReference type="Gene3D" id="1.10.287.190">
    <property type="entry name" value="Transcription factor IIA gamma subunit, alpha-helical domain"/>
    <property type="match status" value="1"/>
</dbReference>
<dbReference type="Proteomes" id="UP001239994">
    <property type="component" value="Unassembled WGS sequence"/>
</dbReference>
<dbReference type="FunFam" id="2.30.18.10:FF:000001">
    <property type="entry name" value="Transcription initiation factor IIA subunit 2"/>
    <property type="match status" value="1"/>
</dbReference>
<gene>
    <name evidence="13" type="ORF">P4O66_006632</name>
</gene>
<dbReference type="InterPro" id="IPR015871">
    <property type="entry name" value="TFIIA_gsu_C"/>
</dbReference>
<comment type="subcellular location">
    <subcellularLocation>
        <location evidence="1">Nucleus</location>
    </subcellularLocation>
</comment>
<keyword evidence="4" id="KW-0805">Transcription regulation</keyword>
<dbReference type="CDD" id="cd10145">
    <property type="entry name" value="TFIIA_gamma_N"/>
    <property type="match status" value="1"/>
</dbReference>
<evidence type="ECO:0000313" key="13">
    <source>
        <dbReference type="EMBL" id="KAK1798228.1"/>
    </source>
</evidence>
<evidence type="ECO:0000259" key="12">
    <source>
        <dbReference type="Pfam" id="PF02751"/>
    </source>
</evidence>
<comment type="similarity">
    <text evidence="2">Belongs to the TFIIA subunit 2 family.</text>
</comment>
<dbReference type="Pfam" id="PF02268">
    <property type="entry name" value="TFIIA_gamma_N"/>
    <property type="match status" value="1"/>
</dbReference>
<evidence type="ECO:0000256" key="10">
    <source>
        <dbReference type="ARBA" id="ARBA00065013"/>
    </source>
</evidence>
<evidence type="ECO:0000256" key="7">
    <source>
        <dbReference type="ARBA" id="ARBA00024733"/>
    </source>
</evidence>
<accession>A0AAD9DZ07</accession>
<dbReference type="Gene3D" id="2.30.18.10">
    <property type="entry name" value="Transcription factor IIA (TFIIA), beta-barrel domain"/>
    <property type="match status" value="1"/>
</dbReference>
<proteinExistence type="inferred from homology"/>
<keyword evidence="5" id="KW-0804">Transcription</keyword>
<feature type="domain" description="Transcription initiation factor IIA gamma subunit N-terminal" evidence="11">
    <location>
        <begin position="3"/>
        <end position="48"/>
    </location>
</feature>
<evidence type="ECO:0000256" key="6">
    <source>
        <dbReference type="ARBA" id="ARBA00023242"/>
    </source>
</evidence>
<evidence type="ECO:0000256" key="2">
    <source>
        <dbReference type="ARBA" id="ARBA00007675"/>
    </source>
</evidence>
<feature type="domain" description="Transcription initiation factor IIA gamma subunit C-terminal" evidence="12">
    <location>
        <begin position="59"/>
        <end position="100"/>
    </location>
</feature>
<dbReference type="Pfam" id="PF02751">
    <property type="entry name" value="TFIIA_gamma_C"/>
    <property type="match status" value="1"/>
</dbReference>
<dbReference type="SUPFAM" id="SSF47396">
    <property type="entry name" value="Transcription factor IIA (TFIIA), alpha-helical domain"/>
    <property type="match status" value="1"/>
</dbReference>
<evidence type="ECO:0000256" key="4">
    <source>
        <dbReference type="ARBA" id="ARBA00023015"/>
    </source>
</evidence>
<dbReference type="SUPFAM" id="SSF50784">
    <property type="entry name" value="Transcription factor IIA (TFIIA), beta-barrel domain"/>
    <property type="match status" value="1"/>
</dbReference>